<dbReference type="CDD" id="cd06587">
    <property type="entry name" value="VOC"/>
    <property type="match status" value="1"/>
</dbReference>
<dbReference type="KEGG" id="aez:C3E78_07830"/>
<dbReference type="Proteomes" id="UP000244384">
    <property type="component" value="Chromosome"/>
</dbReference>
<reference evidence="2" key="1">
    <citation type="submission" date="2018-01" db="EMBL/GenBank/DDBJ databases">
        <authorList>
            <person name="Li J."/>
        </authorList>
    </citation>
    <scope>NUCLEOTIDE SEQUENCE [LARGE SCALE GENOMIC DNA]</scope>
    <source>
        <strain evidence="2">592</strain>
    </source>
</reference>
<name>A0A2S0WLG6_9ACTN</name>
<dbReference type="SUPFAM" id="SSF54593">
    <property type="entry name" value="Glyoxalase/Bleomycin resistance protein/Dihydroxybiphenyl dioxygenase"/>
    <property type="match status" value="1"/>
</dbReference>
<dbReference type="PROSITE" id="PS51819">
    <property type="entry name" value="VOC"/>
    <property type="match status" value="1"/>
</dbReference>
<dbReference type="InterPro" id="IPR037523">
    <property type="entry name" value="VOC_core"/>
</dbReference>
<dbReference type="AlphaFoldDB" id="A0A2S0WLG6"/>
<accession>A0A2S0WLG6</accession>
<evidence type="ECO:0000313" key="2">
    <source>
        <dbReference type="Proteomes" id="UP000244384"/>
    </source>
</evidence>
<protein>
    <submittedName>
        <fullName evidence="1">Glyoxalase/bleomycin resistance/dioxygenase family protein</fullName>
    </submittedName>
</protein>
<accession>A0A5F2F1J0</accession>
<dbReference type="InterPro" id="IPR029068">
    <property type="entry name" value="Glyas_Bleomycin-R_OHBP_Dase"/>
</dbReference>
<dbReference type="RefSeq" id="WP_108577759.1">
    <property type="nucleotide sequence ID" value="NZ_CP026952.1"/>
</dbReference>
<gene>
    <name evidence="1" type="ORF">C3E78_07830</name>
</gene>
<dbReference type="InterPro" id="IPR041581">
    <property type="entry name" value="Glyoxalase_6"/>
</dbReference>
<keyword evidence="2" id="KW-1185">Reference proteome</keyword>
<proteinExistence type="predicted"/>
<dbReference type="PANTHER" id="PTHR35908">
    <property type="entry name" value="HYPOTHETICAL FUSION PROTEIN"/>
    <property type="match status" value="1"/>
</dbReference>
<organism evidence="1 2">
    <name type="scientific">Aeromicrobium chenweiae</name>
    <dbReference type="NCBI Taxonomy" id="2079793"/>
    <lineage>
        <taxon>Bacteria</taxon>
        <taxon>Bacillati</taxon>
        <taxon>Actinomycetota</taxon>
        <taxon>Actinomycetes</taxon>
        <taxon>Propionibacteriales</taxon>
        <taxon>Nocardioidaceae</taxon>
        <taxon>Aeromicrobium</taxon>
    </lineage>
</organism>
<dbReference type="Pfam" id="PF18029">
    <property type="entry name" value="Glyoxalase_6"/>
    <property type="match status" value="1"/>
</dbReference>
<dbReference type="OrthoDB" id="3823476at2"/>
<dbReference type="PANTHER" id="PTHR35908:SF1">
    <property type="entry name" value="CONSERVED PROTEIN"/>
    <property type="match status" value="1"/>
</dbReference>
<keyword evidence="1" id="KW-0223">Dioxygenase</keyword>
<evidence type="ECO:0000313" key="1">
    <source>
        <dbReference type="EMBL" id="AWB92114.1"/>
    </source>
</evidence>
<dbReference type="GO" id="GO:0051213">
    <property type="term" value="F:dioxygenase activity"/>
    <property type="evidence" value="ECO:0007669"/>
    <property type="project" value="UniProtKB-KW"/>
</dbReference>
<sequence length="120" mass="12902">MSTTFIGITYDARDAERVARFWGAVLGRRVADGASTEHATVLAADPDGGGPRISFHQVPESKTVKNRLHIDLMSTDPARELERILGLGATIVAEQSVGDLRWTTLADPEGNEFDLIAGLA</sequence>
<dbReference type="EMBL" id="CP026952">
    <property type="protein sequence ID" value="AWB92114.1"/>
    <property type="molecule type" value="Genomic_DNA"/>
</dbReference>
<keyword evidence="1" id="KW-0560">Oxidoreductase</keyword>
<dbReference type="Gene3D" id="3.10.180.10">
    <property type="entry name" value="2,3-Dihydroxybiphenyl 1,2-Dioxygenase, domain 1"/>
    <property type="match status" value="1"/>
</dbReference>